<protein>
    <submittedName>
        <fullName evidence="3">PQQ-dependent sugar dehydrogenase</fullName>
    </submittedName>
</protein>
<comment type="caution">
    <text evidence="3">The sequence shown here is derived from an EMBL/GenBank/DDBJ whole genome shotgun (WGS) entry which is preliminary data.</text>
</comment>
<dbReference type="InterPro" id="IPR012938">
    <property type="entry name" value="Glc/Sorbosone_DH"/>
</dbReference>
<evidence type="ECO:0000259" key="2">
    <source>
        <dbReference type="Pfam" id="PF07995"/>
    </source>
</evidence>
<evidence type="ECO:0000256" key="1">
    <source>
        <dbReference type="SAM" id="SignalP"/>
    </source>
</evidence>
<dbReference type="RefSeq" id="WP_254099558.1">
    <property type="nucleotide sequence ID" value="NZ_JANATA010000006.1"/>
</dbReference>
<dbReference type="PANTHER" id="PTHR19328">
    <property type="entry name" value="HEDGEHOG-INTERACTING PROTEIN"/>
    <property type="match status" value="1"/>
</dbReference>
<dbReference type="Pfam" id="PF07995">
    <property type="entry name" value="GSDH"/>
    <property type="match status" value="1"/>
</dbReference>
<proteinExistence type="predicted"/>
<dbReference type="AlphaFoldDB" id="A0AA42BL10"/>
<feature type="domain" description="Glucose/Sorbosone dehydrogenase" evidence="2">
    <location>
        <begin position="44"/>
        <end position="362"/>
    </location>
</feature>
<reference evidence="3" key="1">
    <citation type="submission" date="2022-07" db="EMBL/GenBank/DDBJ databases">
        <title>Characterization of the Novel Bacterium Alteromonas immobilis LMIT006 and Alteromonas gregis LMIT007.</title>
        <authorList>
            <person name="Lin X."/>
        </authorList>
    </citation>
    <scope>NUCLEOTIDE SEQUENCE</scope>
    <source>
        <strain evidence="3">LMIT007</strain>
    </source>
</reference>
<feature type="chain" id="PRO_5041382234" evidence="1">
    <location>
        <begin position="32"/>
        <end position="367"/>
    </location>
</feature>
<accession>A0AA42BL10</accession>
<keyword evidence="4" id="KW-1185">Reference proteome</keyword>
<dbReference type="InterPro" id="IPR011042">
    <property type="entry name" value="6-blade_b-propeller_TolB-like"/>
</dbReference>
<dbReference type="PANTHER" id="PTHR19328:SF75">
    <property type="entry name" value="ALDOSE SUGAR DEHYDROGENASE YLII"/>
    <property type="match status" value="1"/>
</dbReference>
<gene>
    <name evidence="3" type="ORF">NLF92_05240</name>
</gene>
<dbReference type="InterPro" id="IPR011041">
    <property type="entry name" value="Quinoprot_gluc/sorb_DH_b-prop"/>
</dbReference>
<dbReference type="EMBL" id="JANATA010000006">
    <property type="protein sequence ID" value="MCP3428348.1"/>
    <property type="molecule type" value="Genomic_DNA"/>
</dbReference>
<organism evidence="3 4">
    <name type="scientific">Opacimonas viscosa</name>
    <dbReference type="NCBI Taxonomy" id="2961944"/>
    <lineage>
        <taxon>Bacteria</taxon>
        <taxon>Pseudomonadati</taxon>
        <taxon>Pseudomonadota</taxon>
        <taxon>Gammaproteobacteria</taxon>
        <taxon>Alteromonadales</taxon>
        <taxon>Alteromonadaceae</taxon>
        <taxon>Opacimonas</taxon>
    </lineage>
</organism>
<dbReference type="SUPFAM" id="SSF50952">
    <property type="entry name" value="Soluble quinoprotein glucose dehydrogenase"/>
    <property type="match status" value="1"/>
</dbReference>
<dbReference type="Proteomes" id="UP001165413">
    <property type="component" value="Unassembled WGS sequence"/>
</dbReference>
<feature type="signal peptide" evidence="1">
    <location>
        <begin position="1"/>
        <end position="31"/>
    </location>
</feature>
<dbReference type="Gene3D" id="2.120.10.30">
    <property type="entry name" value="TolB, C-terminal domain"/>
    <property type="match status" value="1"/>
</dbReference>
<keyword evidence="1" id="KW-0732">Signal</keyword>
<evidence type="ECO:0000313" key="3">
    <source>
        <dbReference type="EMBL" id="MCP3428348.1"/>
    </source>
</evidence>
<name>A0AA42BL10_9ALTE</name>
<sequence>MSLLLRHFSRVFSVYSALTISVLMTSALAHAQSVSSTTVITDGLAHPWGVAALPDGRFLVTERPGFITLVDTNGQKTRLANVPAVTAQRQGGALGIALDPNFAQNNTFYVCLVTADETGVNTGSTVFKGQLVGTQFVNPTKVFEALPKVPTGFHFGCRLALTDSNSLFVSLGDRGSFKARTQDLTSHFGKVVRVTTQGQAHPENPFLDSQVPEVFSIGHRNVQGMTVHPETNRVWTHEHGPKGGDEINPLTKGANYGWPTITYGVNYNGSIITDKTAQAGMEQPLHYWDPSIAPSGMAFYGDDLLVGSLKFRYLNYIDLDENGRVIKETKLLEELNARIRDVIVSGNAVYVLTDAPNGSLIKVDLAR</sequence>
<evidence type="ECO:0000313" key="4">
    <source>
        <dbReference type="Proteomes" id="UP001165413"/>
    </source>
</evidence>